<dbReference type="Pfam" id="PF00571">
    <property type="entry name" value="CBS"/>
    <property type="match status" value="2"/>
</dbReference>
<feature type="signal peptide" evidence="3">
    <location>
        <begin position="1"/>
        <end position="18"/>
    </location>
</feature>
<dbReference type="PROSITE" id="PS51371">
    <property type="entry name" value="CBS"/>
    <property type="match status" value="2"/>
</dbReference>
<reference evidence="5 6" key="1">
    <citation type="journal article" date="2024" name="Science">
        <title>Giant polyketide synthase enzymes in the biosynthesis of giant marine polyether toxins.</title>
        <authorList>
            <person name="Fallon T.R."/>
            <person name="Shende V.V."/>
            <person name="Wierzbicki I.H."/>
            <person name="Pendleton A.L."/>
            <person name="Watervoot N.F."/>
            <person name="Auber R.P."/>
            <person name="Gonzalez D.J."/>
            <person name="Wisecaver J.H."/>
            <person name="Moore B.S."/>
        </authorList>
    </citation>
    <scope>NUCLEOTIDE SEQUENCE [LARGE SCALE GENOMIC DNA]</scope>
    <source>
        <strain evidence="5 6">12B1</strain>
    </source>
</reference>
<proteinExistence type="predicted"/>
<comment type="caution">
    <text evidence="5">The sequence shown here is derived from an EMBL/GenBank/DDBJ whole genome shotgun (WGS) entry which is preliminary data.</text>
</comment>
<dbReference type="SMART" id="SM00116">
    <property type="entry name" value="CBS"/>
    <property type="match status" value="2"/>
</dbReference>
<keyword evidence="1 2" id="KW-0129">CBS domain</keyword>
<evidence type="ECO:0000256" key="1">
    <source>
        <dbReference type="ARBA" id="ARBA00023122"/>
    </source>
</evidence>
<feature type="domain" description="CBS" evidence="4">
    <location>
        <begin position="139"/>
        <end position="195"/>
    </location>
</feature>
<evidence type="ECO:0000256" key="2">
    <source>
        <dbReference type="PROSITE-ProRule" id="PRU00703"/>
    </source>
</evidence>
<dbReference type="AlphaFoldDB" id="A0AB34J2H3"/>
<protein>
    <recommendedName>
        <fullName evidence="4">CBS domain-containing protein</fullName>
    </recommendedName>
</protein>
<evidence type="ECO:0000313" key="5">
    <source>
        <dbReference type="EMBL" id="KAL1510367.1"/>
    </source>
</evidence>
<dbReference type="EMBL" id="JBGBPQ010000015">
    <property type="protein sequence ID" value="KAL1510367.1"/>
    <property type="molecule type" value="Genomic_DNA"/>
</dbReference>
<feature type="chain" id="PRO_5044298758" description="CBS domain-containing protein" evidence="3">
    <location>
        <begin position="19"/>
        <end position="195"/>
    </location>
</feature>
<dbReference type="InterPro" id="IPR046342">
    <property type="entry name" value="CBS_dom_sf"/>
</dbReference>
<dbReference type="InterPro" id="IPR000644">
    <property type="entry name" value="CBS_dom"/>
</dbReference>
<dbReference type="InterPro" id="IPR051257">
    <property type="entry name" value="Diverse_CBS-Domain"/>
</dbReference>
<dbReference type="PANTHER" id="PTHR43080:SF29">
    <property type="entry name" value="OS02G0818000 PROTEIN"/>
    <property type="match status" value="1"/>
</dbReference>
<feature type="domain" description="CBS" evidence="4">
    <location>
        <begin position="51"/>
        <end position="108"/>
    </location>
</feature>
<accession>A0AB34J2H3</accession>
<evidence type="ECO:0000256" key="3">
    <source>
        <dbReference type="SAM" id="SignalP"/>
    </source>
</evidence>
<dbReference type="Proteomes" id="UP001515480">
    <property type="component" value="Unassembled WGS sequence"/>
</dbReference>
<name>A0AB34J2H3_PRYPA</name>
<organism evidence="5 6">
    <name type="scientific">Prymnesium parvum</name>
    <name type="common">Toxic golden alga</name>
    <dbReference type="NCBI Taxonomy" id="97485"/>
    <lineage>
        <taxon>Eukaryota</taxon>
        <taxon>Haptista</taxon>
        <taxon>Haptophyta</taxon>
        <taxon>Prymnesiophyceae</taxon>
        <taxon>Prymnesiales</taxon>
        <taxon>Prymnesiaceae</taxon>
        <taxon>Prymnesium</taxon>
    </lineage>
</organism>
<sequence>MALLLLLAAQSSCMTASAGMGAFQRLGSFLRSPPASAARPDALGKMVANYMTPSAALITLAPDQALKKAAQVLLDAKISGAPVVENGVLVGVISRTDLLYKLAGKRSLHSAGQGPRSLRYLENTQRIRKAKADCVRDAMTDRPISVAPQATMQDAAAIMLRKKLNRLMVATDSGELLGMVTASDIVRLTLEEDEA</sequence>
<dbReference type="Gene3D" id="3.10.580.10">
    <property type="entry name" value="CBS-domain"/>
    <property type="match status" value="1"/>
</dbReference>
<gene>
    <name evidence="5" type="ORF">AB1Y20_006678</name>
</gene>
<keyword evidence="3" id="KW-0732">Signal</keyword>
<dbReference type="SUPFAM" id="SSF54631">
    <property type="entry name" value="CBS-domain pair"/>
    <property type="match status" value="1"/>
</dbReference>
<evidence type="ECO:0000259" key="4">
    <source>
        <dbReference type="PROSITE" id="PS51371"/>
    </source>
</evidence>
<dbReference type="PANTHER" id="PTHR43080">
    <property type="entry name" value="CBS DOMAIN-CONTAINING PROTEIN CBSX3, MITOCHONDRIAL"/>
    <property type="match status" value="1"/>
</dbReference>
<keyword evidence="6" id="KW-1185">Reference proteome</keyword>
<evidence type="ECO:0000313" key="6">
    <source>
        <dbReference type="Proteomes" id="UP001515480"/>
    </source>
</evidence>